<gene>
    <name evidence="3" type="ORF">OXX778_LOCUS20351</name>
</gene>
<dbReference type="Pfam" id="PF17919">
    <property type="entry name" value="RT_RNaseH_2"/>
    <property type="match status" value="1"/>
</dbReference>
<sequence length="173" mass="20034">HVVSNGSISPSPKKVETLLKYPRPLNVYQVISFVGLASYYRKFIRDFAKIAVPLHKLNTVDTKFDWTPECEIAFQSLRNLLISDKVLAIPDFNKTFKLETDARNYGIGAVLSQQHGKERLWKPVAYYSRSLTKAEKNYSTSEKELLAIVNAVEHFREFLYGCEFTLDHKIRRF</sequence>
<dbReference type="InterPro" id="IPR043128">
    <property type="entry name" value="Rev_trsase/Diguanyl_cyclase"/>
</dbReference>
<evidence type="ECO:0000256" key="1">
    <source>
        <dbReference type="ARBA" id="ARBA00023268"/>
    </source>
</evidence>
<reference evidence="3" key="1">
    <citation type="submission" date="2021-02" db="EMBL/GenBank/DDBJ databases">
        <authorList>
            <person name="Nowell W R."/>
        </authorList>
    </citation>
    <scope>NUCLEOTIDE SEQUENCE</scope>
    <source>
        <strain evidence="3">Ploen Becks lab</strain>
    </source>
</reference>
<dbReference type="EMBL" id="CAJNOC010006721">
    <property type="protein sequence ID" value="CAF1084389.1"/>
    <property type="molecule type" value="Genomic_DNA"/>
</dbReference>
<dbReference type="PANTHER" id="PTHR37984">
    <property type="entry name" value="PROTEIN CBG26694"/>
    <property type="match status" value="1"/>
</dbReference>
<dbReference type="InterPro" id="IPR041577">
    <property type="entry name" value="RT_RNaseH_2"/>
</dbReference>
<dbReference type="OrthoDB" id="8193822at2759"/>
<keyword evidence="4" id="KW-1185">Reference proteome</keyword>
<dbReference type="FunFam" id="3.10.20.370:FF:000001">
    <property type="entry name" value="Retrovirus-related Pol polyprotein from transposon 17.6-like protein"/>
    <property type="match status" value="1"/>
</dbReference>
<dbReference type="GO" id="GO:0003824">
    <property type="term" value="F:catalytic activity"/>
    <property type="evidence" value="ECO:0007669"/>
    <property type="project" value="UniProtKB-KW"/>
</dbReference>
<proteinExistence type="predicted"/>
<dbReference type="Gene3D" id="3.30.70.270">
    <property type="match status" value="1"/>
</dbReference>
<evidence type="ECO:0000313" key="3">
    <source>
        <dbReference type="EMBL" id="CAF1084389.1"/>
    </source>
</evidence>
<dbReference type="CDD" id="cd09274">
    <property type="entry name" value="RNase_HI_RT_Ty3"/>
    <property type="match status" value="1"/>
</dbReference>
<dbReference type="SUPFAM" id="SSF56672">
    <property type="entry name" value="DNA/RNA polymerases"/>
    <property type="match status" value="1"/>
</dbReference>
<dbReference type="PANTHER" id="PTHR37984:SF5">
    <property type="entry name" value="PROTEIN NYNRIN-LIKE"/>
    <property type="match status" value="1"/>
</dbReference>
<dbReference type="InterPro" id="IPR043502">
    <property type="entry name" value="DNA/RNA_pol_sf"/>
</dbReference>
<organism evidence="3 4">
    <name type="scientific">Brachionus calyciflorus</name>
    <dbReference type="NCBI Taxonomy" id="104777"/>
    <lineage>
        <taxon>Eukaryota</taxon>
        <taxon>Metazoa</taxon>
        <taxon>Spiralia</taxon>
        <taxon>Gnathifera</taxon>
        <taxon>Rotifera</taxon>
        <taxon>Eurotatoria</taxon>
        <taxon>Monogononta</taxon>
        <taxon>Pseudotrocha</taxon>
        <taxon>Ploima</taxon>
        <taxon>Brachionidae</taxon>
        <taxon>Brachionus</taxon>
    </lineage>
</organism>
<evidence type="ECO:0000259" key="2">
    <source>
        <dbReference type="Pfam" id="PF17919"/>
    </source>
</evidence>
<dbReference type="AlphaFoldDB" id="A0A814MTV4"/>
<name>A0A814MTV4_9BILA</name>
<comment type="caution">
    <text evidence="3">The sequence shown here is derived from an EMBL/GenBank/DDBJ whole genome shotgun (WGS) entry which is preliminary data.</text>
</comment>
<dbReference type="FunFam" id="3.30.70.270:FF:000020">
    <property type="entry name" value="Transposon Tf2-6 polyprotein-like Protein"/>
    <property type="match status" value="1"/>
</dbReference>
<dbReference type="Proteomes" id="UP000663879">
    <property type="component" value="Unassembled WGS sequence"/>
</dbReference>
<evidence type="ECO:0000313" key="4">
    <source>
        <dbReference type="Proteomes" id="UP000663879"/>
    </source>
</evidence>
<keyword evidence="1" id="KW-0511">Multifunctional enzyme</keyword>
<feature type="domain" description="Reverse transcriptase/retrotransposon-derived protein RNase H-like" evidence="2">
    <location>
        <begin position="66"/>
        <end position="166"/>
    </location>
</feature>
<feature type="non-terminal residue" evidence="3">
    <location>
        <position position="1"/>
    </location>
</feature>
<accession>A0A814MTV4</accession>
<dbReference type="InterPro" id="IPR050951">
    <property type="entry name" value="Retrovirus_Pol_polyprotein"/>
</dbReference>
<protein>
    <recommendedName>
        <fullName evidence="2">Reverse transcriptase/retrotransposon-derived protein RNase H-like domain-containing protein</fullName>
    </recommendedName>
</protein>